<evidence type="ECO:0000313" key="8">
    <source>
        <dbReference type="Proteomes" id="UP000199532"/>
    </source>
</evidence>
<dbReference type="Gene3D" id="1.10.10.10">
    <property type="entry name" value="Winged helix-like DNA-binding domain superfamily/Winged helix DNA-binding domain"/>
    <property type="match status" value="1"/>
</dbReference>
<dbReference type="PANTHER" id="PTHR43133:SF46">
    <property type="entry name" value="RNA POLYMERASE SIGMA-70 FACTOR ECF SUBFAMILY"/>
    <property type="match status" value="1"/>
</dbReference>
<dbReference type="SUPFAM" id="SSF88659">
    <property type="entry name" value="Sigma3 and sigma4 domains of RNA polymerase sigma factors"/>
    <property type="match status" value="1"/>
</dbReference>
<gene>
    <name evidence="7" type="ORF">SAMN04487995_0544</name>
</gene>
<evidence type="ECO:0000256" key="3">
    <source>
        <dbReference type="ARBA" id="ARBA00023082"/>
    </source>
</evidence>
<dbReference type="InterPro" id="IPR036388">
    <property type="entry name" value="WH-like_DNA-bd_sf"/>
</dbReference>
<evidence type="ECO:0000256" key="1">
    <source>
        <dbReference type="ARBA" id="ARBA00010641"/>
    </source>
</evidence>
<sequence>MFISCAFSKSTRNDNILHQFEIMSPYTDEKSLIRHVSQGDPKAFSEIYDRYKPALYRFVFNILKSADLTNDTCQEIFIKIWEDRTKLEEVLSFKYYLLTVGKNHSLNVLKKVLQEEKTHAIFIRNYIEINNEIEEKMQFDEYQDFINSVLLTLPPQSRKIFKLCRLQGMSYDEAALIVGVSRNIIKKHMVKSMKVFRVAVEKDLGIAVNVLSAMSFFACEY</sequence>
<dbReference type="EMBL" id="FNXY01000001">
    <property type="protein sequence ID" value="SEI41674.1"/>
    <property type="molecule type" value="Genomic_DNA"/>
</dbReference>
<dbReference type="InterPro" id="IPR007627">
    <property type="entry name" value="RNA_pol_sigma70_r2"/>
</dbReference>
<reference evidence="7 8" key="1">
    <citation type="submission" date="2016-10" db="EMBL/GenBank/DDBJ databases">
        <authorList>
            <person name="de Groot N.N."/>
        </authorList>
    </citation>
    <scope>NUCLEOTIDE SEQUENCE [LARGE SCALE GENOMIC DNA]</scope>
    <source>
        <strain evidence="7 8">DSM 19938</strain>
    </source>
</reference>
<dbReference type="InterPro" id="IPR013324">
    <property type="entry name" value="RNA_pol_sigma_r3/r4-like"/>
</dbReference>
<dbReference type="Pfam" id="PF04542">
    <property type="entry name" value="Sigma70_r2"/>
    <property type="match status" value="1"/>
</dbReference>
<protein>
    <submittedName>
        <fullName evidence="7">RNA polymerase sigma-70 factor, ECF subfamily</fullName>
    </submittedName>
</protein>
<evidence type="ECO:0000256" key="2">
    <source>
        <dbReference type="ARBA" id="ARBA00023015"/>
    </source>
</evidence>
<dbReference type="STRING" id="408657.SAMN04487995_0544"/>
<organism evidence="7 8">
    <name type="scientific">Dyadobacter koreensis</name>
    <dbReference type="NCBI Taxonomy" id="408657"/>
    <lineage>
        <taxon>Bacteria</taxon>
        <taxon>Pseudomonadati</taxon>
        <taxon>Bacteroidota</taxon>
        <taxon>Cytophagia</taxon>
        <taxon>Cytophagales</taxon>
        <taxon>Spirosomataceae</taxon>
        <taxon>Dyadobacter</taxon>
    </lineage>
</organism>
<dbReference type="GO" id="GO:0003677">
    <property type="term" value="F:DNA binding"/>
    <property type="evidence" value="ECO:0007669"/>
    <property type="project" value="InterPro"/>
</dbReference>
<dbReference type="InterPro" id="IPR013325">
    <property type="entry name" value="RNA_pol_sigma_r2"/>
</dbReference>
<dbReference type="InterPro" id="IPR039425">
    <property type="entry name" value="RNA_pol_sigma-70-like"/>
</dbReference>
<evidence type="ECO:0000256" key="4">
    <source>
        <dbReference type="ARBA" id="ARBA00023163"/>
    </source>
</evidence>
<feature type="domain" description="RNA polymerase sigma-70 region 2" evidence="5">
    <location>
        <begin position="47"/>
        <end position="111"/>
    </location>
</feature>
<dbReference type="GO" id="GO:0006352">
    <property type="term" value="P:DNA-templated transcription initiation"/>
    <property type="evidence" value="ECO:0007669"/>
    <property type="project" value="InterPro"/>
</dbReference>
<keyword evidence="4" id="KW-0804">Transcription</keyword>
<dbReference type="GO" id="GO:0016987">
    <property type="term" value="F:sigma factor activity"/>
    <property type="evidence" value="ECO:0007669"/>
    <property type="project" value="UniProtKB-KW"/>
</dbReference>
<proteinExistence type="inferred from homology"/>
<keyword evidence="2" id="KW-0805">Transcription regulation</keyword>
<evidence type="ECO:0000259" key="6">
    <source>
        <dbReference type="Pfam" id="PF08281"/>
    </source>
</evidence>
<comment type="similarity">
    <text evidence="1">Belongs to the sigma-70 factor family. ECF subfamily.</text>
</comment>
<keyword evidence="8" id="KW-1185">Reference proteome</keyword>
<dbReference type="AlphaFoldDB" id="A0A1H6QL36"/>
<dbReference type="InterPro" id="IPR013249">
    <property type="entry name" value="RNA_pol_sigma70_r4_t2"/>
</dbReference>
<name>A0A1H6QL36_9BACT</name>
<dbReference type="NCBIfam" id="TIGR02937">
    <property type="entry name" value="sigma70-ECF"/>
    <property type="match status" value="1"/>
</dbReference>
<evidence type="ECO:0000313" key="7">
    <source>
        <dbReference type="EMBL" id="SEI41674.1"/>
    </source>
</evidence>
<dbReference type="Gene3D" id="1.10.1740.10">
    <property type="match status" value="1"/>
</dbReference>
<keyword evidence="3" id="KW-0731">Sigma factor</keyword>
<dbReference type="SUPFAM" id="SSF88946">
    <property type="entry name" value="Sigma2 domain of RNA polymerase sigma factors"/>
    <property type="match status" value="1"/>
</dbReference>
<accession>A0A1H6QL36</accession>
<dbReference type="Pfam" id="PF08281">
    <property type="entry name" value="Sigma70_r4_2"/>
    <property type="match status" value="1"/>
</dbReference>
<dbReference type="InterPro" id="IPR014284">
    <property type="entry name" value="RNA_pol_sigma-70_dom"/>
</dbReference>
<feature type="domain" description="RNA polymerase sigma factor 70 region 4 type 2" evidence="6">
    <location>
        <begin position="149"/>
        <end position="194"/>
    </location>
</feature>
<dbReference type="Proteomes" id="UP000199532">
    <property type="component" value="Unassembled WGS sequence"/>
</dbReference>
<evidence type="ECO:0000259" key="5">
    <source>
        <dbReference type="Pfam" id="PF04542"/>
    </source>
</evidence>
<dbReference type="PANTHER" id="PTHR43133">
    <property type="entry name" value="RNA POLYMERASE ECF-TYPE SIGMA FACTO"/>
    <property type="match status" value="1"/>
</dbReference>